<sequence length="225" mass="24158">MEEKRWGNRRVCPAGHRPPGSTPCTGRQDKGTLADPPGMIRGSAVADVATAARDGPLGVLGRRTLVRPHRIAEPMLGRHSDLFAGHGQNSSQELGCGVRPNEATPVGIAGDSGRNDFGCPGEDSGGHNTGFPGKAPGGISDSERASNRYGDQHPNNDSGRALEKSQQEKEAVDKQLWEVAIQLECAQRELEKVRTKVDLKAAFADLDAISQQLDEEHERNNKLQA</sequence>
<dbReference type="AlphaFoldDB" id="A0ABD1ZMQ5"/>
<comment type="caution">
    <text evidence="2">The sequence shown here is derived from an EMBL/GenBank/DDBJ whole genome shotgun (WGS) entry which is preliminary data.</text>
</comment>
<evidence type="ECO:0000313" key="3">
    <source>
        <dbReference type="Proteomes" id="UP001605036"/>
    </source>
</evidence>
<feature type="compositionally biased region" description="Basic and acidic residues" evidence="1">
    <location>
        <begin position="160"/>
        <end position="173"/>
    </location>
</feature>
<protein>
    <submittedName>
        <fullName evidence="2">Uncharacterized protein</fullName>
    </submittedName>
</protein>
<dbReference type="EMBL" id="JBHFFA010000001">
    <property type="protein sequence ID" value="KAL2652740.1"/>
    <property type="molecule type" value="Genomic_DNA"/>
</dbReference>
<gene>
    <name evidence="2" type="ORF">R1flu_020868</name>
</gene>
<feature type="region of interest" description="Disordered" evidence="1">
    <location>
        <begin position="1"/>
        <end position="40"/>
    </location>
</feature>
<reference evidence="2 3" key="1">
    <citation type="submission" date="2024-09" db="EMBL/GenBank/DDBJ databases">
        <title>Chromosome-scale assembly of Riccia fluitans.</title>
        <authorList>
            <person name="Paukszto L."/>
            <person name="Sawicki J."/>
            <person name="Karawczyk K."/>
            <person name="Piernik-Szablinska J."/>
            <person name="Szczecinska M."/>
            <person name="Mazdziarz M."/>
        </authorList>
    </citation>
    <scope>NUCLEOTIDE SEQUENCE [LARGE SCALE GENOMIC DNA]</scope>
    <source>
        <strain evidence="2">Rf_01</strain>
        <tissue evidence="2">Aerial parts of the thallus</tissue>
    </source>
</reference>
<dbReference type="Proteomes" id="UP001605036">
    <property type="component" value="Unassembled WGS sequence"/>
</dbReference>
<accession>A0ABD1ZMQ5</accession>
<feature type="region of interest" description="Disordered" evidence="1">
    <location>
        <begin position="82"/>
        <end position="173"/>
    </location>
</feature>
<evidence type="ECO:0000313" key="2">
    <source>
        <dbReference type="EMBL" id="KAL2652740.1"/>
    </source>
</evidence>
<name>A0ABD1ZMQ5_9MARC</name>
<organism evidence="2 3">
    <name type="scientific">Riccia fluitans</name>
    <dbReference type="NCBI Taxonomy" id="41844"/>
    <lineage>
        <taxon>Eukaryota</taxon>
        <taxon>Viridiplantae</taxon>
        <taxon>Streptophyta</taxon>
        <taxon>Embryophyta</taxon>
        <taxon>Marchantiophyta</taxon>
        <taxon>Marchantiopsida</taxon>
        <taxon>Marchantiidae</taxon>
        <taxon>Marchantiales</taxon>
        <taxon>Ricciaceae</taxon>
        <taxon>Riccia</taxon>
    </lineage>
</organism>
<evidence type="ECO:0000256" key="1">
    <source>
        <dbReference type="SAM" id="MobiDB-lite"/>
    </source>
</evidence>
<proteinExistence type="predicted"/>
<keyword evidence="3" id="KW-1185">Reference proteome</keyword>